<feature type="region of interest" description="Disordered" evidence="7">
    <location>
        <begin position="297"/>
        <end position="316"/>
    </location>
</feature>
<evidence type="ECO:0000256" key="4">
    <source>
        <dbReference type="ARBA" id="ARBA00023054"/>
    </source>
</evidence>
<accession>A0ABM0XJV2</accession>
<dbReference type="InterPro" id="IPR025756">
    <property type="entry name" value="Myb_CC_LHEQLE"/>
</dbReference>
<dbReference type="InterPro" id="IPR006447">
    <property type="entry name" value="Myb_dom_plants"/>
</dbReference>
<feature type="compositionally biased region" description="Basic and acidic residues" evidence="7">
    <location>
        <begin position="418"/>
        <end position="446"/>
    </location>
</feature>
<dbReference type="InterPro" id="IPR001005">
    <property type="entry name" value="SANT/Myb"/>
</dbReference>
<feature type="compositionally biased region" description="Basic and acidic residues" evidence="7">
    <location>
        <begin position="297"/>
        <end position="312"/>
    </location>
</feature>
<dbReference type="Proteomes" id="UP000694864">
    <property type="component" value="Chromosome 19"/>
</dbReference>
<organism evidence="10 11">
    <name type="scientific">Camelina sativa</name>
    <name type="common">False flax</name>
    <name type="synonym">Myagrum sativum</name>
    <dbReference type="NCBI Taxonomy" id="90675"/>
    <lineage>
        <taxon>Eukaryota</taxon>
        <taxon>Viridiplantae</taxon>
        <taxon>Streptophyta</taxon>
        <taxon>Embryophyta</taxon>
        <taxon>Tracheophyta</taxon>
        <taxon>Spermatophyta</taxon>
        <taxon>Magnoliopsida</taxon>
        <taxon>eudicotyledons</taxon>
        <taxon>Gunneridae</taxon>
        <taxon>Pentapetalae</taxon>
        <taxon>rosids</taxon>
        <taxon>malvids</taxon>
        <taxon>Brassicales</taxon>
        <taxon>Brassicaceae</taxon>
        <taxon>Camelineae</taxon>
        <taxon>Camelina</taxon>
    </lineage>
</organism>
<evidence type="ECO:0000256" key="6">
    <source>
        <dbReference type="ARBA" id="ARBA00023242"/>
    </source>
</evidence>
<keyword evidence="10" id="KW-1185">Reference proteome</keyword>
<feature type="domain" description="MYB-CC type transcription factor LHEQLE-containing" evidence="9">
    <location>
        <begin position="327"/>
        <end position="374"/>
    </location>
</feature>
<protein>
    <submittedName>
        <fullName evidence="11">Myb family transcription factor PHL6</fullName>
    </submittedName>
</protein>
<evidence type="ECO:0000256" key="3">
    <source>
        <dbReference type="ARBA" id="ARBA00023015"/>
    </source>
</evidence>
<feature type="compositionally biased region" description="Polar residues" evidence="7">
    <location>
        <begin position="380"/>
        <end position="406"/>
    </location>
</feature>
<feature type="domain" description="Myb-like" evidence="8">
    <location>
        <begin position="239"/>
        <end position="290"/>
    </location>
</feature>
<evidence type="ECO:0000259" key="8">
    <source>
        <dbReference type="Pfam" id="PF00249"/>
    </source>
</evidence>
<evidence type="ECO:0000313" key="10">
    <source>
        <dbReference type="Proteomes" id="UP000694864"/>
    </source>
</evidence>
<feature type="region of interest" description="Disordered" evidence="7">
    <location>
        <begin position="375"/>
        <end position="446"/>
    </location>
</feature>
<dbReference type="PANTHER" id="PTHR31499">
    <property type="entry name" value="MYB FAMILY TRANSCRIPTION FACTOR PHL11"/>
    <property type="match status" value="1"/>
</dbReference>
<evidence type="ECO:0000256" key="5">
    <source>
        <dbReference type="ARBA" id="ARBA00023163"/>
    </source>
</evidence>
<keyword evidence="4" id="KW-0175">Coiled coil</keyword>
<dbReference type="InterPro" id="IPR046955">
    <property type="entry name" value="PHR1-like"/>
</dbReference>
<proteinExistence type="inferred from homology"/>
<keyword evidence="5" id="KW-0804">Transcription</keyword>
<feature type="compositionally biased region" description="Polar residues" evidence="7">
    <location>
        <begin position="40"/>
        <end position="57"/>
    </location>
</feature>
<reference evidence="11" key="2">
    <citation type="submission" date="2025-08" db="UniProtKB">
        <authorList>
            <consortium name="RefSeq"/>
        </authorList>
    </citation>
    <scope>IDENTIFICATION</scope>
    <source>
        <tissue evidence="11">Leaf</tissue>
    </source>
</reference>
<keyword evidence="6" id="KW-0539">Nucleus</keyword>
<gene>
    <name evidence="11" type="primary">LOC104765075</name>
</gene>
<evidence type="ECO:0000313" key="11">
    <source>
        <dbReference type="RefSeq" id="XP_010487043.1"/>
    </source>
</evidence>
<dbReference type="InterPro" id="IPR009057">
    <property type="entry name" value="Homeodomain-like_sf"/>
</dbReference>
<dbReference type="GeneID" id="104765075"/>
<name>A0ABM0XJV2_CAMSA</name>
<dbReference type="Pfam" id="PF14379">
    <property type="entry name" value="Myb_CC_LHEQLE"/>
    <property type="match status" value="1"/>
</dbReference>
<dbReference type="RefSeq" id="XP_010487043.1">
    <property type="nucleotide sequence ID" value="XM_010488741.2"/>
</dbReference>
<comment type="similarity">
    <text evidence="2">Belongs to the MYB-CC family.</text>
</comment>
<dbReference type="Gene3D" id="1.10.10.60">
    <property type="entry name" value="Homeodomain-like"/>
    <property type="match status" value="1"/>
</dbReference>
<evidence type="ECO:0000256" key="7">
    <source>
        <dbReference type="SAM" id="MobiDB-lite"/>
    </source>
</evidence>
<dbReference type="NCBIfam" id="TIGR01557">
    <property type="entry name" value="myb_SHAQKYF"/>
    <property type="match status" value="1"/>
</dbReference>
<comment type="subcellular location">
    <subcellularLocation>
        <location evidence="1">Nucleus</location>
    </subcellularLocation>
</comment>
<dbReference type="PANTHER" id="PTHR31499:SF43">
    <property type="entry name" value="MYB FAMILY TRANSCRIPTION FACTOR APL"/>
    <property type="match status" value="1"/>
</dbReference>
<evidence type="ECO:0000256" key="1">
    <source>
        <dbReference type="ARBA" id="ARBA00004123"/>
    </source>
</evidence>
<sequence>MNRHSLVSTAPNECNKGVGQACLSSLPPVHNFLNVQPQTRKSPFIRSQSPDSPGQLWSKNTSQSTFSRSSTFCTNLYLSSSSTSETQKHLGNSLPFLPDPSSYSHSASGVESARSPSVFSEDLGNQYGGGDNSGSLVKDFLNLSGDACSDGGFHDFGCSNDSYCLSDQMELQFLSDELELAITDRAETPRLDEIYETPLASSNPVTRLSPSQSCAAGAVSIDVVSSHPSPGSAANHKPRMRWTPELHESFVKSVIKLEGPEKATPKAVLKLMNVEGLTIYHVKSHLQKYRLAKYMPEKKEEKKNENSEERKLALSISEADEKKKGAIQLTEALRMQMEVQKQLHEQLEVQRVLQLRIEEHAKYLEKMLEEQRKTGRLICSSPSQTVLSPSDDSIPDSQNMSKTEATSPQPSPSKKKKASETEDNKCESPQKRPRLENKADLEGPNR</sequence>
<keyword evidence="3" id="KW-0805">Transcription regulation</keyword>
<evidence type="ECO:0000259" key="9">
    <source>
        <dbReference type="Pfam" id="PF14379"/>
    </source>
</evidence>
<dbReference type="Pfam" id="PF00249">
    <property type="entry name" value="Myb_DNA-binding"/>
    <property type="match status" value="1"/>
</dbReference>
<reference evidence="10" key="1">
    <citation type="journal article" date="2014" name="Nat. Commun.">
        <title>The emerging biofuel crop Camelina sativa retains a highly undifferentiated hexaploid genome structure.</title>
        <authorList>
            <person name="Kagale S."/>
            <person name="Koh C."/>
            <person name="Nixon J."/>
            <person name="Bollina V."/>
            <person name="Clarke W.E."/>
            <person name="Tuteja R."/>
            <person name="Spillane C."/>
            <person name="Robinson S.J."/>
            <person name="Links M.G."/>
            <person name="Clarke C."/>
            <person name="Higgins E.E."/>
            <person name="Huebert T."/>
            <person name="Sharpe A.G."/>
            <person name="Parkin I.A."/>
        </authorList>
    </citation>
    <scope>NUCLEOTIDE SEQUENCE [LARGE SCALE GENOMIC DNA]</scope>
    <source>
        <strain evidence="10">cv. DH55</strain>
    </source>
</reference>
<evidence type="ECO:0000256" key="2">
    <source>
        <dbReference type="ARBA" id="ARBA00006783"/>
    </source>
</evidence>
<feature type="region of interest" description="Disordered" evidence="7">
    <location>
        <begin position="40"/>
        <end position="62"/>
    </location>
</feature>
<dbReference type="SUPFAM" id="SSF46689">
    <property type="entry name" value="Homeodomain-like"/>
    <property type="match status" value="1"/>
</dbReference>